<dbReference type="EMBL" id="BX572595">
    <property type="protein sequence ID" value="CAE26285.1"/>
    <property type="molecule type" value="Genomic_DNA"/>
</dbReference>
<comment type="similarity">
    <text evidence="3">Belongs to the acetyltransferase family. RimJ subfamily.</text>
</comment>
<sequence>MPSMALFRMPSVGPAALAPRGNGLLLRAPQMADFPQWAELREYSRAYLTPWEPIWPSDDLTRSGFRRRLRRYSEDVASDRSYPFLVFREHDNQLVGGVTLANVRRGIVQAGTIGYWIGQPFAHQGYMTAALRVLLPTLFGELNLHRVEAACIPTNAPSIRVLEKCGFTREGLARRYLCINGVWQDHLLFGLLHDDFRG</sequence>
<dbReference type="eggNOG" id="COG1670">
    <property type="taxonomic scope" value="Bacteria"/>
</dbReference>
<dbReference type="PROSITE" id="PS51186">
    <property type="entry name" value="GNAT"/>
    <property type="match status" value="1"/>
</dbReference>
<dbReference type="InterPro" id="IPR000182">
    <property type="entry name" value="GNAT_dom"/>
</dbReference>
<evidence type="ECO:0000259" key="4">
    <source>
        <dbReference type="PROSITE" id="PS51186"/>
    </source>
</evidence>
<dbReference type="PANTHER" id="PTHR43792">
    <property type="entry name" value="GNAT FAMILY, PUTATIVE (AFU_ORTHOLOGUE AFUA_3G00765)-RELATED-RELATED"/>
    <property type="match status" value="1"/>
</dbReference>
<dbReference type="STRING" id="258594.RPA0841"/>
<dbReference type="InterPro" id="IPR016181">
    <property type="entry name" value="Acyl_CoA_acyltransferase"/>
</dbReference>
<dbReference type="GO" id="GO:0008999">
    <property type="term" value="F:protein-N-terminal-alanine acetyltransferase activity"/>
    <property type="evidence" value="ECO:0007669"/>
    <property type="project" value="TreeGrafter"/>
</dbReference>
<dbReference type="Pfam" id="PF13302">
    <property type="entry name" value="Acetyltransf_3"/>
    <property type="match status" value="1"/>
</dbReference>
<dbReference type="SUPFAM" id="SSF55729">
    <property type="entry name" value="Acyl-CoA N-acyltransferases (Nat)"/>
    <property type="match status" value="1"/>
</dbReference>
<evidence type="ECO:0000256" key="3">
    <source>
        <dbReference type="ARBA" id="ARBA00038502"/>
    </source>
</evidence>
<accession>Q6NBI7</accession>
<keyword evidence="1" id="KW-0808">Transferase</keyword>
<feature type="domain" description="N-acetyltransferase" evidence="4">
    <location>
        <begin position="24"/>
        <end position="194"/>
    </location>
</feature>
<gene>
    <name evidence="5" type="ordered locus">RPA0841</name>
</gene>
<organism evidence="5">
    <name type="scientific">Rhodopseudomonas palustris (strain ATCC BAA-98 / CGA009)</name>
    <dbReference type="NCBI Taxonomy" id="258594"/>
    <lineage>
        <taxon>Bacteria</taxon>
        <taxon>Pseudomonadati</taxon>
        <taxon>Pseudomonadota</taxon>
        <taxon>Alphaproteobacteria</taxon>
        <taxon>Hyphomicrobiales</taxon>
        <taxon>Nitrobacteraceae</taxon>
        <taxon>Rhodopseudomonas</taxon>
    </lineage>
</organism>
<dbReference type="HOGENOM" id="CLU_013985_40_1_5"/>
<evidence type="ECO:0000256" key="2">
    <source>
        <dbReference type="ARBA" id="ARBA00023315"/>
    </source>
</evidence>
<dbReference type="GO" id="GO:0005737">
    <property type="term" value="C:cytoplasm"/>
    <property type="evidence" value="ECO:0007669"/>
    <property type="project" value="TreeGrafter"/>
</dbReference>
<evidence type="ECO:0000313" key="5">
    <source>
        <dbReference type="EMBL" id="CAE26285.1"/>
    </source>
</evidence>
<keyword evidence="2" id="KW-0012">Acyltransferase</keyword>
<evidence type="ECO:0000256" key="1">
    <source>
        <dbReference type="ARBA" id="ARBA00022679"/>
    </source>
</evidence>
<dbReference type="Gene3D" id="3.40.630.30">
    <property type="match status" value="1"/>
</dbReference>
<proteinExistence type="inferred from homology"/>
<name>Q6NBI7_RHOPA</name>
<dbReference type="InterPro" id="IPR051531">
    <property type="entry name" value="N-acetyltransferase"/>
</dbReference>
<reference evidence="5" key="1">
    <citation type="journal article" date="2004" name="Nat. Biotechnol.">
        <title>Complete genome sequence of the metabolically versatile photosynthetic bacterium Rhodopseudomonas palustris.</title>
        <authorList>
            <person name="Larimer F.W."/>
            <person name="Chain P."/>
            <person name="Hauser L."/>
            <person name="Lamerdin J."/>
            <person name="Malfatti S."/>
            <person name="Do L."/>
            <person name="Land M.L."/>
            <person name="Pelletier D.A."/>
            <person name="Beatty J.T."/>
            <person name="Lang A.S."/>
            <person name="Tabita F.R."/>
            <person name="Gibson J.L."/>
            <person name="Hanson T.E."/>
            <person name="Bobst C."/>
            <person name="Torres J.L."/>
            <person name="Peres C."/>
            <person name="Harrison F.H."/>
            <person name="Gibson J."/>
            <person name="Harwood C.S."/>
        </authorList>
    </citation>
    <scope>NUCLEOTIDE SEQUENCE [LARGE SCALE GENOMIC DNA]</scope>
    <source>
        <strain evidence="5">CGA009</strain>
    </source>
</reference>
<dbReference type="AlphaFoldDB" id="Q6NBI7"/>
<protein>
    <submittedName>
        <fullName evidence="5">Ribosomal-protein-alanine N-acetyltransferase</fullName>
    </submittedName>
</protein>
<dbReference type="PANTHER" id="PTHR43792:SF8">
    <property type="entry name" value="[RIBOSOMAL PROTEIN US5]-ALANINE N-ACETYLTRANSFERASE"/>
    <property type="match status" value="1"/>
</dbReference>
<dbReference type="PhylomeDB" id="Q6NBI7"/>